<protein>
    <recommendedName>
        <fullName evidence="3">Nucleotidyltransferase</fullName>
    </recommendedName>
</protein>
<reference evidence="1" key="1">
    <citation type="submission" date="2020-06" db="EMBL/GenBank/DDBJ databases">
        <authorList>
            <consortium name="Plant Systems Biology data submission"/>
        </authorList>
    </citation>
    <scope>NUCLEOTIDE SEQUENCE</scope>
    <source>
        <strain evidence="1">D6</strain>
    </source>
</reference>
<evidence type="ECO:0000313" key="2">
    <source>
        <dbReference type="Proteomes" id="UP001153069"/>
    </source>
</evidence>
<accession>A0A9N8HCL7</accession>
<evidence type="ECO:0000313" key="1">
    <source>
        <dbReference type="EMBL" id="CAB9507460.1"/>
    </source>
</evidence>
<dbReference type="EMBL" id="CAICTM010000306">
    <property type="protein sequence ID" value="CAB9507460.1"/>
    <property type="molecule type" value="Genomic_DNA"/>
</dbReference>
<organism evidence="1 2">
    <name type="scientific">Seminavis robusta</name>
    <dbReference type="NCBI Taxonomy" id="568900"/>
    <lineage>
        <taxon>Eukaryota</taxon>
        <taxon>Sar</taxon>
        <taxon>Stramenopiles</taxon>
        <taxon>Ochrophyta</taxon>
        <taxon>Bacillariophyta</taxon>
        <taxon>Bacillariophyceae</taxon>
        <taxon>Bacillariophycidae</taxon>
        <taxon>Naviculales</taxon>
        <taxon>Naviculaceae</taxon>
        <taxon>Seminavis</taxon>
    </lineage>
</organism>
<dbReference type="AlphaFoldDB" id="A0A9N8HCL7"/>
<proteinExistence type="predicted"/>
<comment type="caution">
    <text evidence="1">The sequence shown here is derived from an EMBL/GenBank/DDBJ whole genome shotgun (WGS) entry which is preliminary data.</text>
</comment>
<sequence length="373" mass="41156">MGGNVFENTRRLTPEAYQSTVDVVAAAVADANTKNLWGKHHALMVSAPPSLADKTSFGDVDILIGLPSALDNDEARSFMAEVARSVFDAVGGLDRTTSKSGKQNHILTKDRFQLDLAFVDEAKFATSVACASHGRFMHLLNMMLTKQALKMTDDGLKVGTGVGGGKNRKKRTNTNDVVLCRDLDQIADFFGFDKAIFDGVTRFSASDIISIIMDCRFFDIRRFHNLDSRQDLLKASPLFVELRDRIVALGGDGPAYQAYCRNISGPRKAGRITAEAFGIDFDELKHNSGEIQAEAIARKRLHGGMFIRLVPEMRHHKQLLPQMPDLLLVRVSQDGNWGSLLVWCDTASVREQMQVVEEILAKAIASNGEPMKE</sequence>
<evidence type="ECO:0008006" key="3">
    <source>
        <dbReference type="Google" id="ProtNLM"/>
    </source>
</evidence>
<dbReference type="Proteomes" id="UP001153069">
    <property type="component" value="Unassembled WGS sequence"/>
</dbReference>
<keyword evidence="2" id="KW-1185">Reference proteome</keyword>
<name>A0A9N8HCL7_9STRA</name>
<gene>
    <name evidence="1" type="ORF">SEMRO_307_G113310.1</name>
</gene>